<proteinExistence type="predicted"/>
<comment type="caution">
    <text evidence="5">The sequence shown here is derived from an EMBL/GenBank/DDBJ whole genome shotgun (WGS) entry which is preliminary data.</text>
</comment>
<dbReference type="PANTHER" id="PTHR43272:SF33">
    <property type="entry name" value="AMP-BINDING DOMAIN-CONTAINING PROTEIN-RELATED"/>
    <property type="match status" value="1"/>
</dbReference>
<keyword evidence="2" id="KW-0067">ATP-binding</keyword>
<dbReference type="GO" id="GO:0004467">
    <property type="term" value="F:long-chain fatty acid-CoA ligase activity"/>
    <property type="evidence" value="ECO:0007669"/>
    <property type="project" value="TreeGrafter"/>
</dbReference>
<dbReference type="Gene3D" id="3.40.50.12780">
    <property type="entry name" value="N-terminal domain of ligase-like"/>
    <property type="match status" value="1"/>
</dbReference>
<dbReference type="Proteomes" id="UP000324800">
    <property type="component" value="Unassembled WGS sequence"/>
</dbReference>
<name>A0A5J4TLW2_9EUKA</name>
<feature type="non-terminal residue" evidence="5">
    <location>
        <position position="367"/>
    </location>
</feature>
<dbReference type="EMBL" id="SNRW01029733">
    <property type="protein sequence ID" value="KAA6358521.1"/>
    <property type="molecule type" value="Genomic_DNA"/>
</dbReference>
<feature type="region of interest" description="Disordered" evidence="3">
    <location>
        <begin position="125"/>
        <end position="152"/>
    </location>
</feature>
<dbReference type="OrthoDB" id="1700726at2759"/>
<dbReference type="PANTHER" id="PTHR43272">
    <property type="entry name" value="LONG-CHAIN-FATTY-ACID--COA LIGASE"/>
    <property type="match status" value="1"/>
</dbReference>
<dbReference type="GO" id="GO:0005524">
    <property type="term" value="F:ATP binding"/>
    <property type="evidence" value="ECO:0007669"/>
    <property type="project" value="UniProtKB-KW"/>
</dbReference>
<keyword evidence="1" id="KW-0547">Nucleotide-binding</keyword>
<accession>A0A5J4TLW2</accession>
<protein>
    <submittedName>
        <fullName evidence="5">Long-chain acyl-CoA synthetase</fullName>
    </submittedName>
</protein>
<dbReference type="SUPFAM" id="SSF56801">
    <property type="entry name" value="Acetyl-CoA synthetase-like"/>
    <property type="match status" value="1"/>
</dbReference>
<dbReference type="PROSITE" id="PS00455">
    <property type="entry name" value="AMP_BINDING"/>
    <property type="match status" value="1"/>
</dbReference>
<evidence type="ECO:0000256" key="1">
    <source>
        <dbReference type="ARBA" id="ARBA00022741"/>
    </source>
</evidence>
<evidence type="ECO:0000313" key="6">
    <source>
        <dbReference type="Proteomes" id="UP000324800"/>
    </source>
</evidence>
<feature type="domain" description="AMP-dependent synthetase/ligase" evidence="4">
    <location>
        <begin position="128"/>
        <end position="366"/>
    </location>
</feature>
<reference evidence="5 6" key="1">
    <citation type="submission" date="2019-03" db="EMBL/GenBank/DDBJ databases">
        <title>Single cell metagenomics reveals metabolic interactions within the superorganism composed of flagellate Streblomastix strix and complex community of Bacteroidetes bacteria on its surface.</title>
        <authorList>
            <person name="Treitli S.C."/>
            <person name="Kolisko M."/>
            <person name="Husnik F."/>
            <person name="Keeling P."/>
            <person name="Hampl V."/>
        </authorList>
    </citation>
    <scope>NUCLEOTIDE SEQUENCE [LARGE SCALE GENOMIC DNA]</scope>
    <source>
        <strain evidence="5">ST1C</strain>
    </source>
</reference>
<organism evidence="5 6">
    <name type="scientific">Streblomastix strix</name>
    <dbReference type="NCBI Taxonomy" id="222440"/>
    <lineage>
        <taxon>Eukaryota</taxon>
        <taxon>Metamonada</taxon>
        <taxon>Preaxostyla</taxon>
        <taxon>Oxymonadida</taxon>
        <taxon>Streblomastigidae</taxon>
        <taxon>Streblomastix</taxon>
    </lineage>
</organism>
<feature type="non-terminal residue" evidence="5">
    <location>
        <position position="1"/>
    </location>
</feature>
<gene>
    <name evidence="5" type="ORF">EZS28_045952</name>
</gene>
<evidence type="ECO:0000313" key="5">
    <source>
        <dbReference type="EMBL" id="KAA6358521.1"/>
    </source>
</evidence>
<sequence length="367" mass="42515">QFCAQFEQGDYTPLLPRIPEDDHNYFIETYDPTNPDTYKNGLDQPPDRKQQFIQFTTFNGKTSKQLEQEELQEINEPEVGDGDQNNTEKQKLNSFHKQKFNFRVYSWNYLRSFGEKIRKIESNDKLKQQEEEQEQQDYLKQDEQQQQPNQPFSLQPYTECINHWKSLSNPVIPTQDSILTIIFTSGTTGTPKGVILKHRNLISTIQAGLSFGMNIFHEDSSYYAYLPLAHVFEFIIEFAVMTIGGKIGYSSGDTKEIINEVAVLKPELFVGVPRVLNKIYEAFQNAIQQVAQKSRIMKFVFNSALKRKLKIQEECERINLIDAGTKPRTPLYDKYVFNKFAEKLGGNIYFIMCGSAPLSPQVHKFLQ</sequence>
<dbReference type="InterPro" id="IPR000873">
    <property type="entry name" value="AMP-dep_synth/lig_dom"/>
</dbReference>
<evidence type="ECO:0000256" key="2">
    <source>
        <dbReference type="ARBA" id="ARBA00022840"/>
    </source>
</evidence>
<dbReference type="InterPro" id="IPR042099">
    <property type="entry name" value="ANL_N_sf"/>
</dbReference>
<dbReference type="GO" id="GO:0005783">
    <property type="term" value="C:endoplasmic reticulum"/>
    <property type="evidence" value="ECO:0007669"/>
    <property type="project" value="TreeGrafter"/>
</dbReference>
<dbReference type="AlphaFoldDB" id="A0A5J4TLW2"/>
<dbReference type="GO" id="GO:0016020">
    <property type="term" value="C:membrane"/>
    <property type="evidence" value="ECO:0007669"/>
    <property type="project" value="TreeGrafter"/>
</dbReference>
<dbReference type="InterPro" id="IPR020845">
    <property type="entry name" value="AMP-binding_CS"/>
</dbReference>
<evidence type="ECO:0000259" key="4">
    <source>
        <dbReference type="Pfam" id="PF00501"/>
    </source>
</evidence>
<evidence type="ECO:0000256" key="3">
    <source>
        <dbReference type="SAM" id="MobiDB-lite"/>
    </source>
</evidence>
<dbReference type="Pfam" id="PF00501">
    <property type="entry name" value="AMP-binding"/>
    <property type="match status" value="1"/>
</dbReference>